<evidence type="ECO:0000256" key="7">
    <source>
        <dbReference type="ARBA" id="ARBA00029447"/>
    </source>
</evidence>
<comment type="caution">
    <text evidence="10">The sequence shown here is derived from an EMBL/GenBank/DDBJ whole genome shotgun (WGS) entry which is preliminary data.</text>
</comment>
<keyword evidence="3" id="KW-0812">Transmembrane</keyword>
<dbReference type="Pfam" id="PF00015">
    <property type="entry name" value="MCPsignal"/>
    <property type="match status" value="1"/>
</dbReference>
<evidence type="ECO:0000256" key="6">
    <source>
        <dbReference type="ARBA" id="ARBA00023224"/>
    </source>
</evidence>
<name>A0ABW7M945_9GAMM</name>
<dbReference type="InterPro" id="IPR004089">
    <property type="entry name" value="MCPsignal_dom"/>
</dbReference>
<keyword evidence="2" id="KW-0145">Chemotaxis</keyword>
<keyword evidence="5" id="KW-0472">Membrane</keyword>
<organism evidence="10 11">
    <name type="scientific">Ectopseudomonas khazarica</name>
    <dbReference type="NCBI Taxonomy" id="2502979"/>
    <lineage>
        <taxon>Bacteria</taxon>
        <taxon>Pseudomonadati</taxon>
        <taxon>Pseudomonadota</taxon>
        <taxon>Gammaproteobacteria</taxon>
        <taxon>Pseudomonadales</taxon>
        <taxon>Pseudomonadaceae</taxon>
        <taxon>Ectopseudomonas</taxon>
    </lineage>
</organism>
<keyword evidence="4" id="KW-1133">Transmembrane helix</keyword>
<evidence type="ECO:0000259" key="9">
    <source>
        <dbReference type="PROSITE" id="PS50111"/>
    </source>
</evidence>
<evidence type="ECO:0000256" key="2">
    <source>
        <dbReference type="ARBA" id="ARBA00022500"/>
    </source>
</evidence>
<dbReference type="Proteomes" id="UP001609932">
    <property type="component" value="Unassembled WGS sequence"/>
</dbReference>
<dbReference type="SMART" id="SM00283">
    <property type="entry name" value="MA"/>
    <property type="match status" value="1"/>
</dbReference>
<evidence type="ECO:0000313" key="10">
    <source>
        <dbReference type="EMBL" id="MFH6598083.1"/>
    </source>
</evidence>
<protein>
    <submittedName>
        <fullName evidence="10">Methyl-accepting chemotaxis protein</fullName>
    </submittedName>
</protein>
<accession>A0ABW7M945</accession>
<dbReference type="EMBL" id="JBHEGD010000001">
    <property type="protein sequence ID" value="MFH6598083.1"/>
    <property type="molecule type" value="Genomic_DNA"/>
</dbReference>
<proteinExistence type="inferred from homology"/>
<dbReference type="SUPFAM" id="SSF58104">
    <property type="entry name" value="Methyl-accepting chemotaxis protein (MCP) signaling domain"/>
    <property type="match status" value="1"/>
</dbReference>
<dbReference type="Gene3D" id="1.10.287.950">
    <property type="entry name" value="Methyl-accepting chemotaxis protein"/>
    <property type="match status" value="1"/>
</dbReference>
<dbReference type="PROSITE" id="PS50111">
    <property type="entry name" value="CHEMOTAXIS_TRANSDUC_2"/>
    <property type="match status" value="1"/>
</dbReference>
<keyword evidence="11" id="KW-1185">Reference proteome</keyword>
<sequence length="290" mass="30431">MQDMTLSLRNLVGRIGGGVGQIAAAADQLSAITAQTSAGVQTQKLETEQTATAMHQMAATVQEVAQNAEQASLAARDADLEAQQGNRVVQQAVEQIDSLAGEVEHSAEAIAALNKESARIGSVLEVIRNVAEQTNLLALNAAIEAARAGEQGRGFAVVADEVRALAKRAQDSTEEIETLIASLQRMAKDAVQQMDSSRDLTRRTVELAGEAGDALGRITQAVSTIEQMNQQIAAAAEEQSAVAEAINESVTRVRDIGEQSATATEQTASSSAELARLGVELQGLVGQFRT</sequence>
<evidence type="ECO:0000256" key="5">
    <source>
        <dbReference type="ARBA" id="ARBA00023136"/>
    </source>
</evidence>
<keyword evidence="6 8" id="KW-0807">Transducer</keyword>
<evidence type="ECO:0000256" key="1">
    <source>
        <dbReference type="ARBA" id="ARBA00004370"/>
    </source>
</evidence>
<dbReference type="PANTHER" id="PTHR32089">
    <property type="entry name" value="METHYL-ACCEPTING CHEMOTAXIS PROTEIN MCPB"/>
    <property type="match status" value="1"/>
</dbReference>
<evidence type="ECO:0000256" key="4">
    <source>
        <dbReference type="ARBA" id="ARBA00022989"/>
    </source>
</evidence>
<reference evidence="10 11" key="1">
    <citation type="submission" date="2024-09" db="EMBL/GenBank/DDBJ databases">
        <title>Elucidation of the Bokeelamides from Bacteria Associated with Moon Snail Egg Collars.</title>
        <authorList>
            <person name="Campbell R."/>
            <person name="Piedl K."/>
            <person name="Mevers E."/>
        </authorList>
    </citation>
    <scope>NUCLEOTIDE SEQUENCE [LARGE SCALE GENOMIC DNA]</scope>
    <source>
        <strain evidence="10 11">EM133</strain>
    </source>
</reference>
<feature type="domain" description="Methyl-accepting transducer" evidence="9">
    <location>
        <begin position="18"/>
        <end position="254"/>
    </location>
</feature>
<gene>
    <name evidence="10" type="ORF">ACEVAQ_05090</name>
</gene>
<dbReference type="PRINTS" id="PR00260">
    <property type="entry name" value="CHEMTRNSDUCR"/>
</dbReference>
<comment type="similarity">
    <text evidence="7">Belongs to the methyl-accepting chemotaxis (MCP) protein family.</text>
</comment>
<evidence type="ECO:0000256" key="3">
    <source>
        <dbReference type="ARBA" id="ARBA00022692"/>
    </source>
</evidence>
<dbReference type="InterPro" id="IPR004090">
    <property type="entry name" value="Chemotax_Me-accpt_rcpt"/>
</dbReference>
<evidence type="ECO:0000313" key="11">
    <source>
        <dbReference type="Proteomes" id="UP001609932"/>
    </source>
</evidence>
<evidence type="ECO:0000256" key="8">
    <source>
        <dbReference type="PROSITE-ProRule" id="PRU00284"/>
    </source>
</evidence>
<comment type="subcellular location">
    <subcellularLocation>
        <location evidence="1">Membrane</location>
    </subcellularLocation>
</comment>
<dbReference type="PANTHER" id="PTHR32089:SF120">
    <property type="entry name" value="METHYL-ACCEPTING CHEMOTAXIS PROTEIN TLPQ"/>
    <property type="match status" value="1"/>
</dbReference>